<dbReference type="PANTHER" id="PTHR24567">
    <property type="entry name" value="CRP FAMILY TRANSCRIPTIONAL REGULATORY PROTEIN"/>
    <property type="match status" value="1"/>
</dbReference>
<dbReference type="InterPro" id="IPR036390">
    <property type="entry name" value="WH_DNA-bd_sf"/>
</dbReference>
<dbReference type="Proteomes" id="UP000094463">
    <property type="component" value="Chromosome"/>
</dbReference>
<name>A0A1D7QWJ5_9BACI</name>
<dbReference type="EMBL" id="CP012502">
    <property type="protein sequence ID" value="AOM83384.1"/>
    <property type="molecule type" value="Genomic_DNA"/>
</dbReference>
<evidence type="ECO:0000259" key="5">
    <source>
        <dbReference type="PROSITE" id="PS50042"/>
    </source>
</evidence>
<organism evidence="7 8">
    <name type="scientific">Salisediminibacterium beveridgei</name>
    <dbReference type="NCBI Taxonomy" id="632773"/>
    <lineage>
        <taxon>Bacteria</taxon>
        <taxon>Bacillati</taxon>
        <taxon>Bacillota</taxon>
        <taxon>Bacilli</taxon>
        <taxon>Bacillales</taxon>
        <taxon>Bacillaceae</taxon>
        <taxon>Salisediminibacterium</taxon>
    </lineage>
</organism>
<dbReference type="GO" id="GO:0003677">
    <property type="term" value="F:DNA binding"/>
    <property type="evidence" value="ECO:0007669"/>
    <property type="project" value="UniProtKB-KW"/>
</dbReference>
<reference evidence="7 8" key="1">
    <citation type="submission" date="2015-08" db="EMBL/GenBank/DDBJ databases">
        <title>The complete genome sequence of Bacillus beveridgei MLTeJB.</title>
        <authorList>
            <person name="Hanson T.E."/>
            <person name="Mesa C."/>
            <person name="Basesman S.M."/>
            <person name="Oremland R.S."/>
        </authorList>
    </citation>
    <scope>NUCLEOTIDE SEQUENCE [LARGE SCALE GENOMIC DNA]</scope>
    <source>
        <strain evidence="7 8">MLTeJB</strain>
    </source>
</reference>
<dbReference type="GO" id="GO:0003700">
    <property type="term" value="F:DNA-binding transcription factor activity"/>
    <property type="evidence" value="ECO:0007669"/>
    <property type="project" value="InterPro"/>
</dbReference>
<evidence type="ECO:0000313" key="7">
    <source>
        <dbReference type="EMBL" id="AOM83384.1"/>
    </source>
</evidence>
<dbReference type="RefSeq" id="WP_069365371.1">
    <property type="nucleotide sequence ID" value="NZ_CP012502.1"/>
</dbReference>
<dbReference type="KEGG" id="bbev:BBEV_2024"/>
<dbReference type="SMART" id="SM00100">
    <property type="entry name" value="cNMP"/>
    <property type="match status" value="1"/>
</dbReference>
<keyword evidence="2" id="KW-0238">DNA-binding</keyword>
<dbReference type="PROSITE" id="PS00042">
    <property type="entry name" value="HTH_CRP_1"/>
    <property type="match status" value="1"/>
</dbReference>
<dbReference type="InterPro" id="IPR014710">
    <property type="entry name" value="RmlC-like_jellyroll"/>
</dbReference>
<dbReference type="Gene3D" id="2.60.120.10">
    <property type="entry name" value="Jelly Rolls"/>
    <property type="match status" value="1"/>
</dbReference>
<proteinExistence type="predicted"/>
<dbReference type="PROSITE" id="PS50042">
    <property type="entry name" value="CNMP_BINDING_3"/>
    <property type="match status" value="1"/>
</dbReference>
<dbReference type="SUPFAM" id="SSF51206">
    <property type="entry name" value="cAMP-binding domain-like"/>
    <property type="match status" value="1"/>
</dbReference>
<evidence type="ECO:0000313" key="8">
    <source>
        <dbReference type="Proteomes" id="UP000094463"/>
    </source>
</evidence>
<dbReference type="SMART" id="SM00419">
    <property type="entry name" value="HTH_CRP"/>
    <property type="match status" value="1"/>
</dbReference>
<evidence type="ECO:0000256" key="3">
    <source>
        <dbReference type="ARBA" id="ARBA00023159"/>
    </source>
</evidence>
<feature type="domain" description="Cyclic nucleotide-binding" evidence="5">
    <location>
        <begin position="14"/>
        <end position="125"/>
    </location>
</feature>
<dbReference type="GO" id="GO:0005829">
    <property type="term" value="C:cytosol"/>
    <property type="evidence" value="ECO:0007669"/>
    <property type="project" value="TreeGrafter"/>
</dbReference>
<feature type="domain" description="HTH crp-type" evidence="6">
    <location>
        <begin position="148"/>
        <end position="222"/>
    </location>
</feature>
<evidence type="ECO:0000256" key="4">
    <source>
        <dbReference type="ARBA" id="ARBA00023163"/>
    </source>
</evidence>
<keyword evidence="1" id="KW-0805">Transcription regulation</keyword>
<protein>
    <submittedName>
        <fullName evidence="7">Transcriptional regulator, Crp/Fnr family</fullName>
    </submittedName>
</protein>
<accession>A0A1D7QWJ5</accession>
<dbReference type="InterPro" id="IPR000595">
    <property type="entry name" value="cNMP-bd_dom"/>
</dbReference>
<dbReference type="SUPFAM" id="SSF46785">
    <property type="entry name" value="Winged helix' DNA-binding domain"/>
    <property type="match status" value="1"/>
</dbReference>
<dbReference type="Pfam" id="PF00027">
    <property type="entry name" value="cNMP_binding"/>
    <property type="match status" value="1"/>
</dbReference>
<dbReference type="CDD" id="cd00038">
    <property type="entry name" value="CAP_ED"/>
    <property type="match status" value="1"/>
</dbReference>
<dbReference type="InterPro" id="IPR012318">
    <property type="entry name" value="HTH_CRP"/>
</dbReference>
<evidence type="ECO:0000256" key="2">
    <source>
        <dbReference type="ARBA" id="ARBA00023125"/>
    </source>
</evidence>
<dbReference type="Pfam" id="PF13545">
    <property type="entry name" value="HTH_Crp_2"/>
    <property type="match status" value="1"/>
</dbReference>
<keyword evidence="8" id="KW-1185">Reference proteome</keyword>
<dbReference type="OrthoDB" id="9810708at2"/>
<evidence type="ECO:0000259" key="6">
    <source>
        <dbReference type="PROSITE" id="PS51063"/>
    </source>
</evidence>
<dbReference type="PATRIC" id="fig|632773.3.peg.2128"/>
<keyword evidence="4" id="KW-0804">Transcription</keyword>
<dbReference type="Gene3D" id="1.10.10.10">
    <property type="entry name" value="Winged helix-like DNA-binding domain superfamily/Winged helix DNA-binding domain"/>
    <property type="match status" value="1"/>
</dbReference>
<gene>
    <name evidence="7" type="primary">fnr-3</name>
    <name evidence="7" type="ORF">BBEV_2024</name>
</gene>
<dbReference type="PANTHER" id="PTHR24567:SF74">
    <property type="entry name" value="HTH-TYPE TRANSCRIPTIONAL REGULATOR ARCR"/>
    <property type="match status" value="1"/>
</dbReference>
<dbReference type="STRING" id="632773.BBEV_2024"/>
<dbReference type="InterPro" id="IPR018490">
    <property type="entry name" value="cNMP-bd_dom_sf"/>
</dbReference>
<dbReference type="CDD" id="cd00092">
    <property type="entry name" value="HTH_CRP"/>
    <property type="match status" value="1"/>
</dbReference>
<dbReference type="PRINTS" id="PR00034">
    <property type="entry name" value="HTHCRP"/>
</dbReference>
<dbReference type="InterPro" id="IPR050397">
    <property type="entry name" value="Env_Response_Regulators"/>
</dbReference>
<dbReference type="InterPro" id="IPR018335">
    <property type="entry name" value="Tscrpt_reg_HTH_Crp-type_CS"/>
</dbReference>
<dbReference type="AlphaFoldDB" id="A0A1D7QWJ5"/>
<evidence type="ECO:0000256" key="1">
    <source>
        <dbReference type="ARBA" id="ARBA00023015"/>
    </source>
</evidence>
<keyword evidence="3" id="KW-0010">Activator</keyword>
<sequence>MGMTRYKEEAAHPFFLQLTKEDQHFLLYQGDRISFKSGTLLYQEGDELNDVFIILSGTVRLTKSVQDDKSFVLHMKSKFQVLGEEILFQNPVAALSVEVTKDTICIRLSRQQLEDAFHNNNRLKQAFIQLASLNLLSTQAKFSDLFMYGKTGALYSVLIRLANSNGFLDETGNIVIEQSLTHQEIAQIIGTTRETVNRMITELKDRRILSATRSSIVIHDINVMKEALHCEKCPVAVCTIS</sequence>
<dbReference type="InterPro" id="IPR036388">
    <property type="entry name" value="WH-like_DNA-bd_sf"/>
</dbReference>
<dbReference type="PROSITE" id="PS51063">
    <property type="entry name" value="HTH_CRP_2"/>
    <property type="match status" value="1"/>
</dbReference>